<evidence type="ECO:0000313" key="3">
    <source>
        <dbReference type="Proteomes" id="UP001180487"/>
    </source>
</evidence>
<dbReference type="SUPFAM" id="SSF52266">
    <property type="entry name" value="SGNH hydrolase"/>
    <property type="match status" value="1"/>
</dbReference>
<dbReference type="InterPro" id="IPR036514">
    <property type="entry name" value="SGNH_hydro_sf"/>
</dbReference>
<comment type="caution">
    <text evidence="2">The sequence shown here is derived from an EMBL/GenBank/DDBJ whole genome shotgun (WGS) entry which is preliminary data.</text>
</comment>
<dbReference type="InterPro" id="IPR001087">
    <property type="entry name" value="GDSL"/>
</dbReference>
<dbReference type="RefSeq" id="WP_310374699.1">
    <property type="nucleotide sequence ID" value="NZ_JAVDXT010000003.1"/>
</dbReference>
<organism evidence="2 3">
    <name type="scientific">Rhodoferax ferrireducens</name>
    <dbReference type="NCBI Taxonomy" id="192843"/>
    <lineage>
        <taxon>Bacteria</taxon>
        <taxon>Pseudomonadati</taxon>
        <taxon>Pseudomonadota</taxon>
        <taxon>Betaproteobacteria</taxon>
        <taxon>Burkholderiales</taxon>
        <taxon>Comamonadaceae</taxon>
        <taxon>Rhodoferax</taxon>
    </lineage>
</organism>
<feature type="chain" id="PRO_5047179335" evidence="1">
    <location>
        <begin position="23"/>
        <end position="324"/>
    </location>
</feature>
<dbReference type="Pfam" id="PF00657">
    <property type="entry name" value="Lipase_GDSL"/>
    <property type="match status" value="1"/>
</dbReference>
<name>A0ABU2CB91_9BURK</name>
<proteinExistence type="predicted"/>
<gene>
    <name evidence="2" type="ORF">J2X19_003191</name>
</gene>
<evidence type="ECO:0000313" key="2">
    <source>
        <dbReference type="EMBL" id="MDR7378497.1"/>
    </source>
</evidence>
<dbReference type="Proteomes" id="UP001180487">
    <property type="component" value="Unassembled WGS sequence"/>
</dbReference>
<keyword evidence="3" id="KW-1185">Reference proteome</keyword>
<evidence type="ECO:0000256" key="1">
    <source>
        <dbReference type="SAM" id="SignalP"/>
    </source>
</evidence>
<dbReference type="InterPro" id="IPR006311">
    <property type="entry name" value="TAT_signal"/>
</dbReference>
<protein>
    <submittedName>
        <fullName evidence="2">Phospholipase/lecithinase/hemolysin</fullName>
    </submittedName>
</protein>
<dbReference type="PROSITE" id="PS51318">
    <property type="entry name" value="TAT"/>
    <property type="match status" value="1"/>
</dbReference>
<dbReference type="EMBL" id="JAVDXT010000003">
    <property type="protein sequence ID" value="MDR7378497.1"/>
    <property type="molecule type" value="Genomic_DNA"/>
</dbReference>
<sequence length="324" mass="33712">MTVLSLRRAFLGLACASAALLAACGSSTTESALTPSRIIAFGDAFSVVTPGAKYTVNDSSINNWVTQFASSYGLSVAPNASGGQVYAQGNARIGTKPDAAGSSTTLTVTEQVDTFLAGNSLGANDVVLINGGISDLVVDMAAVTAGSLSESQMQANAAQYGKDLGAQVRRLVNAGGKHVVVVGPYNLGITPWATTLGKTDLLKQSSSKFNEAMLVSIVDLGSTVLYIDATYYFNLVSATPTGYGFVTESTLHDSYTPKIACTSVDSGAGIGTGSNQVNSSLCTTSTIASGVTYDQYLFADNLYFTPLGQRLFGLYAYDKVHLRW</sequence>
<feature type="signal peptide" evidence="1">
    <location>
        <begin position="1"/>
        <end position="22"/>
    </location>
</feature>
<keyword evidence="1" id="KW-0732">Signal</keyword>
<accession>A0ABU2CB91</accession>
<dbReference type="Gene3D" id="3.40.50.1110">
    <property type="entry name" value="SGNH hydrolase"/>
    <property type="match status" value="1"/>
</dbReference>
<dbReference type="PROSITE" id="PS51257">
    <property type="entry name" value="PROKAR_LIPOPROTEIN"/>
    <property type="match status" value="1"/>
</dbReference>
<reference evidence="2 3" key="1">
    <citation type="submission" date="2023-07" db="EMBL/GenBank/DDBJ databases">
        <title>Sorghum-associated microbial communities from plants grown in Nebraska, USA.</title>
        <authorList>
            <person name="Schachtman D."/>
        </authorList>
    </citation>
    <scope>NUCLEOTIDE SEQUENCE [LARGE SCALE GENOMIC DNA]</scope>
    <source>
        <strain evidence="2 3">BE313</strain>
    </source>
</reference>